<evidence type="ECO:0000259" key="6">
    <source>
        <dbReference type="Pfam" id="PF07291"/>
    </source>
</evidence>
<dbReference type="STRING" id="1118202.SAMN05443429_1086"/>
<feature type="transmembrane region" description="Helical" evidence="5">
    <location>
        <begin position="48"/>
        <end position="70"/>
    </location>
</feature>
<dbReference type="Proteomes" id="UP000184335">
    <property type="component" value="Unassembled WGS sequence"/>
</dbReference>
<dbReference type="AlphaFoldDB" id="A0A1M6G0S5"/>
<name>A0A1M6G0S5_9FLAO</name>
<evidence type="ECO:0000256" key="3">
    <source>
        <dbReference type="ARBA" id="ARBA00022989"/>
    </source>
</evidence>
<dbReference type="InterPro" id="IPR009908">
    <property type="entry name" value="Methylamine_util_MauE"/>
</dbReference>
<reference evidence="7 8" key="1">
    <citation type="submission" date="2016-11" db="EMBL/GenBank/DDBJ databases">
        <authorList>
            <person name="Jaros S."/>
            <person name="Januszkiewicz K."/>
            <person name="Wedrychowicz H."/>
        </authorList>
    </citation>
    <scope>NUCLEOTIDE SEQUENCE [LARGE SCALE GENOMIC DNA]</scope>
    <source>
        <strain evidence="7 8">DSM 25479</strain>
    </source>
</reference>
<dbReference type="RefSeq" id="WP_073180122.1">
    <property type="nucleotide sequence ID" value="NZ_FQYI01000008.1"/>
</dbReference>
<accession>A0A1M6G0S5</accession>
<proteinExistence type="predicted"/>
<dbReference type="Pfam" id="PF07291">
    <property type="entry name" value="MauE"/>
    <property type="match status" value="1"/>
</dbReference>
<feature type="transmembrane region" description="Helical" evidence="5">
    <location>
        <begin position="117"/>
        <end position="135"/>
    </location>
</feature>
<dbReference type="NCBIfam" id="NF045576">
    <property type="entry name" value="BT_3928_fam"/>
    <property type="match status" value="1"/>
</dbReference>
<dbReference type="GO" id="GO:0030416">
    <property type="term" value="P:methylamine metabolic process"/>
    <property type="evidence" value="ECO:0007669"/>
    <property type="project" value="InterPro"/>
</dbReference>
<evidence type="ECO:0000256" key="1">
    <source>
        <dbReference type="ARBA" id="ARBA00004141"/>
    </source>
</evidence>
<gene>
    <name evidence="7" type="ORF">SAMN05443429_1086</name>
</gene>
<evidence type="ECO:0000256" key="5">
    <source>
        <dbReference type="SAM" id="Phobius"/>
    </source>
</evidence>
<dbReference type="OrthoDB" id="648842at2"/>
<evidence type="ECO:0000313" key="7">
    <source>
        <dbReference type="EMBL" id="SHJ03474.1"/>
    </source>
</evidence>
<comment type="subcellular location">
    <subcellularLocation>
        <location evidence="1">Membrane</location>
        <topology evidence="1">Multi-pass membrane protein</topology>
    </subcellularLocation>
</comment>
<evidence type="ECO:0000256" key="2">
    <source>
        <dbReference type="ARBA" id="ARBA00022692"/>
    </source>
</evidence>
<feature type="domain" description="Methylamine utilisation protein MauE" evidence="6">
    <location>
        <begin position="3"/>
        <end position="133"/>
    </location>
</feature>
<evidence type="ECO:0000256" key="4">
    <source>
        <dbReference type="ARBA" id="ARBA00023136"/>
    </source>
</evidence>
<keyword evidence="8" id="KW-1185">Reference proteome</keyword>
<protein>
    <submittedName>
        <fullName evidence="7">Uncharacterized membrane protein YphA, DoxX/SURF4 family</fullName>
    </submittedName>
</protein>
<feature type="transmembrane region" description="Helical" evidence="5">
    <location>
        <begin position="77"/>
        <end position="97"/>
    </location>
</feature>
<dbReference type="EMBL" id="FQYI01000008">
    <property type="protein sequence ID" value="SHJ03474.1"/>
    <property type="molecule type" value="Genomic_DNA"/>
</dbReference>
<dbReference type="GO" id="GO:0016020">
    <property type="term" value="C:membrane"/>
    <property type="evidence" value="ECO:0007669"/>
    <property type="project" value="UniProtKB-SubCell"/>
</dbReference>
<sequence length="358" mass="40638">MIKVLRIIVGLVFVASGFVKVVDPVGFSFKMEEYFAPGVFNLPLLMPFSLIFSVLISTAEMLLGVALIFMIKIKSTLWLLIALCVFFAFLTFYSAFFDKVTDCGCFGDAIKFTPWQSFIKDIILLAALIILWLNYRKNFDEEKPLNFAMPAFLGSVAIAAVAVYFGIQHEPLIDFRDYKIGTDLKEEKEKIALESMECETLFKLKNKKSGEVIERNQEEYLGDKSLWAEDSQWEIFETVNITKSAGYQSEISKFVILDSSSEEITDRILNAPKAVVLFCYNPRNADNLLINRTWSKILREENAMKLPVSTVRNLIPGVENATMDGSAIKTIARSNPFVLILQNEKIVEKRSAKDYIKN</sequence>
<feature type="transmembrane region" description="Helical" evidence="5">
    <location>
        <begin position="147"/>
        <end position="167"/>
    </location>
</feature>
<keyword evidence="2 5" id="KW-0812">Transmembrane</keyword>
<evidence type="ECO:0000313" key="8">
    <source>
        <dbReference type="Proteomes" id="UP000184335"/>
    </source>
</evidence>
<keyword evidence="4 5" id="KW-0472">Membrane</keyword>
<organism evidence="7 8">
    <name type="scientific">Cruoricaptor ignavus</name>
    <dbReference type="NCBI Taxonomy" id="1118202"/>
    <lineage>
        <taxon>Bacteria</taxon>
        <taxon>Pseudomonadati</taxon>
        <taxon>Bacteroidota</taxon>
        <taxon>Flavobacteriia</taxon>
        <taxon>Flavobacteriales</taxon>
        <taxon>Weeksellaceae</taxon>
        <taxon>Cruoricaptor</taxon>
    </lineage>
</organism>
<keyword evidence="3 5" id="KW-1133">Transmembrane helix</keyword>